<dbReference type="EMBL" id="RZNJ01000009">
    <property type="protein sequence ID" value="RUT28236.1"/>
    <property type="molecule type" value="Genomic_DNA"/>
</dbReference>
<organism evidence="1 2">
    <name type="scientific">Arsenicitalea aurantiaca</name>
    <dbReference type="NCBI Taxonomy" id="1783274"/>
    <lineage>
        <taxon>Bacteria</taxon>
        <taxon>Pseudomonadati</taxon>
        <taxon>Pseudomonadota</taxon>
        <taxon>Alphaproteobacteria</taxon>
        <taxon>Hyphomicrobiales</taxon>
        <taxon>Devosiaceae</taxon>
        <taxon>Arsenicitalea</taxon>
    </lineage>
</organism>
<sequence length="64" mass="7413">MSRQSRTLGPVLLSPNEMFWLDVIRMSSGYSDPAPTLWRTQRLRQLFSDRFRTRGSDHDDEAGA</sequence>
<evidence type="ECO:0000313" key="2">
    <source>
        <dbReference type="Proteomes" id="UP000281547"/>
    </source>
</evidence>
<dbReference type="Proteomes" id="UP000281547">
    <property type="component" value="Unassembled WGS sequence"/>
</dbReference>
<protein>
    <submittedName>
        <fullName evidence="1">Uncharacterized protein</fullName>
    </submittedName>
</protein>
<keyword evidence="2" id="KW-1185">Reference proteome</keyword>
<accession>A0A433X2A6</accession>
<dbReference type="AlphaFoldDB" id="A0A433X2A6"/>
<reference evidence="1 2" key="1">
    <citation type="journal article" date="2016" name="Int. J. Syst. Evol. Microbiol.">
        <title>Arsenicitalea aurantiaca gen. nov., sp. nov., a new member of the family Hyphomicrobiaceae, isolated from high-arsenic sediment.</title>
        <authorList>
            <person name="Mu Y."/>
            <person name="Zhou L."/>
            <person name="Zeng X.C."/>
            <person name="Liu L."/>
            <person name="Pan Y."/>
            <person name="Chen X."/>
            <person name="Wang J."/>
            <person name="Li S."/>
            <person name="Li W.J."/>
            <person name="Wang Y."/>
        </authorList>
    </citation>
    <scope>NUCLEOTIDE SEQUENCE [LARGE SCALE GENOMIC DNA]</scope>
    <source>
        <strain evidence="1 2">42-50</strain>
    </source>
</reference>
<gene>
    <name evidence="1" type="ORF">EMQ25_17735</name>
</gene>
<proteinExistence type="predicted"/>
<comment type="caution">
    <text evidence="1">The sequence shown here is derived from an EMBL/GenBank/DDBJ whole genome shotgun (WGS) entry which is preliminary data.</text>
</comment>
<name>A0A433X2A6_9HYPH</name>
<evidence type="ECO:0000313" key="1">
    <source>
        <dbReference type="EMBL" id="RUT28236.1"/>
    </source>
</evidence>